<evidence type="ECO:0000256" key="2">
    <source>
        <dbReference type="ARBA" id="ARBA00025704"/>
    </source>
</evidence>
<feature type="region of interest" description="Disordered" evidence="7">
    <location>
        <begin position="571"/>
        <end position="594"/>
    </location>
</feature>
<dbReference type="SMART" id="SM00954">
    <property type="entry name" value="RelA_SpoT"/>
    <property type="match status" value="1"/>
</dbReference>
<dbReference type="Pfam" id="PF13291">
    <property type="entry name" value="ACT_4"/>
    <property type="match status" value="1"/>
</dbReference>
<dbReference type="PANTHER" id="PTHR21262">
    <property type="entry name" value="GUANOSINE-3',5'-BIS DIPHOSPHATE 3'-PYROPHOSPHOHYDROLASE"/>
    <property type="match status" value="1"/>
</dbReference>
<dbReference type="Pfam" id="PF19296">
    <property type="entry name" value="RelA_AH_RIS"/>
    <property type="match status" value="1"/>
</dbReference>
<dbReference type="InterPro" id="IPR012676">
    <property type="entry name" value="TGS-like"/>
</dbReference>
<dbReference type="OrthoDB" id="9805041at2"/>
<dbReference type="GO" id="GO:0015969">
    <property type="term" value="P:guanosine tetraphosphate metabolic process"/>
    <property type="evidence" value="ECO:0007669"/>
    <property type="project" value="InterPro"/>
</dbReference>
<proteinExistence type="inferred from homology"/>
<dbReference type="GO" id="GO:0008893">
    <property type="term" value="F:guanosine-3',5'-bis(diphosphate) 3'-diphosphatase activity"/>
    <property type="evidence" value="ECO:0007669"/>
    <property type="project" value="TreeGrafter"/>
</dbReference>
<dbReference type="PROSITE" id="PS51671">
    <property type="entry name" value="ACT"/>
    <property type="match status" value="1"/>
</dbReference>
<evidence type="ECO:0000259" key="8">
    <source>
        <dbReference type="PROSITE" id="PS51671"/>
    </source>
</evidence>
<evidence type="ECO:0000259" key="9">
    <source>
        <dbReference type="PROSITE" id="PS51880"/>
    </source>
</evidence>
<dbReference type="SUPFAM" id="SSF109604">
    <property type="entry name" value="HD-domain/PDEase-like"/>
    <property type="match status" value="1"/>
</dbReference>
<gene>
    <name evidence="10" type="primary">relA</name>
    <name evidence="10" type="ORF">E4656_17030</name>
</gene>
<comment type="similarity">
    <text evidence="6">Belongs to the relA/spoT family.</text>
</comment>
<dbReference type="InterPro" id="IPR045600">
    <property type="entry name" value="RelA/SpoT_AH_RIS"/>
</dbReference>
<comment type="function">
    <text evidence="6">In eubacteria ppGpp (guanosine 3'-diphosphate 5'-diphosphate) is a mediator of the stringent response that coordinates a variety of cellular activities in response to changes in nutritional abundance.</text>
</comment>
<dbReference type="Proteomes" id="UP000297475">
    <property type="component" value="Unassembled WGS sequence"/>
</dbReference>
<feature type="domain" description="ACT" evidence="8">
    <location>
        <begin position="669"/>
        <end position="744"/>
    </location>
</feature>
<dbReference type="SUPFAM" id="SSF81271">
    <property type="entry name" value="TGS-like"/>
    <property type="match status" value="1"/>
</dbReference>
<dbReference type="PROSITE" id="PS51880">
    <property type="entry name" value="TGS"/>
    <property type="match status" value="1"/>
</dbReference>
<keyword evidence="11" id="KW-1185">Reference proteome</keyword>
<dbReference type="CDD" id="cd05399">
    <property type="entry name" value="NT_Rel-Spo_like"/>
    <property type="match status" value="1"/>
</dbReference>
<dbReference type="GO" id="GO:0005886">
    <property type="term" value="C:plasma membrane"/>
    <property type="evidence" value="ECO:0007669"/>
    <property type="project" value="TreeGrafter"/>
</dbReference>
<dbReference type="Gene3D" id="1.10.3210.10">
    <property type="entry name" value="Hypothetical protein af1432"/>
    <property type="match status" value="1"/>
</dbReference>
<dbReference type="SUPFAM" id="SSF81301">
    <property type="entry name" value="Nucleotidyltransferase"/>
    <property type="match status" value="1"/>
</dbReference>
<dbReference type="EMBL" id="SRMF01000010">
    <property type="protein sequence ID" value="TGG91097.1"/>
    <property type="molecule type" value="Genomic_DNA"/>
</dbReference>
<dbReference type="FunFam" id="3.30.460.10:FF:000001">
    <property type="entry name" value="GTP pyrophosphokinase RelA"/>
    <property type="match status" value="1"/>
</dbReference>
<dbReference type="RefSeq" id="WP_135484519.1">
    <property type="nucleotide sequence ID" value="NZ_SRMF01000010.1"/>
</dbReference>
<dbReference type="CDD" id="cd01668">
    <property type="entry name" value="TGS_RSH"/>
    <property type="match status" value="1"/>
</dbReference>
<keyword evidence="10" id="KW-0808">Transferase</keyword>
<dbReference type="AlphaFoldDB" id="A0A4Z0W325"/>
<evidence type="ECO:0000256" key="1">
    <source>
        <dbReference type="ARBA" id="ARBA00019852"/>
    </source>
</evidence>
<evidence type="ECO:0000256" key="3">
    <source>
        <dbReference type="ARBA" id="ARBA00029754"/>
    </source>
</evidence>
<dbReference type="InterPro" id="IPR002912">
    <property type="entry name" value="ACT_dom"/>
</dbReference>
<dbReference type="SUPFAM" id="SSF55021">
    <property type="entry name" value="ACT-like"/>
    <property type="match status" value="1"/>
</dbReference>
<evidence type="ECO:0000313" key="11">
    <source>
        <dbReference type="Proteomes" id="UP000297475"/>
    </source>
</evidence>
<dbReference type="Pfam" id="PF04607">
    <property type="entry name" value="RelA_SpoT"/>
    <property type="match status" value="1"/>
</dbReference>
<dbReference type="CDD" id="cd04876">
    <property type="entry name" value="ACT_RelA-SpoT"/>
    <property type="match status" value="1"/>
</dbReference>
<dbReference type="Pfam" id="PF02824">
    <property type="entry name" value="TGS"/>
    <property type="match status" value="1"/>
</dbReference>
<dbReference type="InterPro" id="IPR004095">
    <property type="entry name" value="TGS"/>
</dbReference>
<feature type="compositionally biased region" description="Basic and acidic residues" evidence="7">
    <location>
        <begin position="571"/>
        <end position="592"/>
    </location>
</feature>
<dbReference type="InterPro" id="IPR012675">
    <property type="entry name" value="Beta-grasp_dom_sf"/>
</dbReference>
<dbReference type="InterPro" id="IPR043519">
    <property type="entry name" value="NT_sf"/>
</dbReference>
<accession>A0A4Z0W325</accession>
<feature type="domain" description="TGS" evidence="9">
    <location>
        <begin position="415"/>
        <end position="476"/>
    </location>
</feature>
<organism evidence="10 11">
    <name type="scientific">Natronospirillum operosum</name>
    <dbReference type="NCBI Taxonomy" id="2759953"/>
    <lineage>
        <taxon>Bacteria</taxon>
        <taxon>Pseudomonadati</taxon>
        <taxon>Pseudomonadota</taxon>
        <taxon>Gammaproteobacteria</taxon>
        <taxon>Oceanospirillales</taxon>
        <taxon>Natronospirillaceae</taxon>
        <taxon>Natronospirillum</taxon>
    </lineage>
</organism>
<dbReference type="Pfam" id="PF13328">
    <property type="entry name" value="HD_4"/>
    <property type="match status" value="1"/>
</dbReference>
<dbReference type="GO" id="GO:0015949">
    <property type="term" value="P:nucleobase-containing small molecule interconversion"/>
    <property type="evidence" value="ECO:0007669"/>
    <property type="project" value="UniProtKB-ARBA"/>
</dbReference>
<comment type="caution">
    <text evidence="10">The sequence shown here is derived from an EMBL/GenBank/DDBJ whole genome shotgun (WGS) entry which is preliminary data.</text>
</comment>
<dbReference type="InterPro" id="IPR045865">
    <property type="entry name" value="ACT-like_dom_sf"/>
</dbReference>
<dbReference type="Gene3D" id="3.30.460.10">
    <property type="entry name" value="Beta Polymerase, domain 2"/>
    <property type="match status" value="1"/>
</dbReference>
<dbReference type="InterPro" id="IPR007685">
    <property type="entry name" value="RelA_SpoT"/>
</dbReference>
<comment type="pathway">
    <text evidence="2">Purine metabolism.</text>
</comment>
<protein>
    <recommendedName>
        <fullName evidence="1">GTP pyrophosphokinase</fullName>
    </recommendedName>
    <alternativeName>
        <fullName evidence="4">(p)ppGpp synthase</fullName>
    </alternativeName>
    <alternativeName>
        <fullName evidence="3">ATP:GTP 3'-pyrophosphotransferase</fullName>
    </alternativeName>
    <alternativeName>
        <fullName evidence="5">ppGpp synthase I</fullName>
    </alternativeName>
</protein>
<dbReference type="NCBIfam" id="NF008124">
    <property type="entry name" value="PRK10872.1"/>
    <property type="match status" value="1"/>
</dbReference>
<dbReference type="NCBIfam" id="TIGR00691">
    <property type="entry name" value="spoT_relA"/>
    <property type="match status" value="1"/>
</dbReference>
<evidence type="ECO:0000256" key="6">
    <source>
        <dbReference type="RuleBase" id="RU003847"/>
    </source>
</evidence>
<sequence length="750" mass="84721">MVKVRDEQPISMDGTVNLEAWMQRLRAQVVVLDEDELLRACRIARRAEEEALAAENMWSEGTSSFRAGLEMAEILAGLKMDQETLEAAILYRSVREGKLPLDTVQDQFGPEVAKLVDGVLRMAAIQQKHRGTRKSVLGQSGSQAENVRRMLVAMINDVRVALIKIAERTCAIRAVKNAPAAKRYRVAREVADIYAPLAHRLGIGHIKWELEDLSFRYLYPTEYKKIARLLDEKRLDREAYVRNVLSILQEKLDEAGIKGLVHGRVKHIYSIWRKMRRKNISFSQVYDIRAMRILVPEVRDCYSVLGIVHSTWRNIPKEFDDYIASPKPNGYRSLHTAVIGPEGKVVEIQIRTEQMHEDAELGVCAHWRYKGTDVRNASQGYEDKMAWLRQVLEWHDELAASNEHVDDVRREVTNDRIYVLTPEGHIVDMPAGATPVDFAYRVHTEVGHACRGAKVNGRMVPLNHTLQIGDQVEVLTGANSHPSRDWLNSDLGYVNTSRARAKVAAWFKEQDREQNEADGKQALLREIKRFGLSTPDFAALARTMKQKSADDLFAAIGSGDMKLMQVVHALEREQRPEPEMKELPTSRPKDQGPIDDDLYIQGVGNLLTTMAGCCKPVPGDAIVGYVTQGRGVSIHREDCVNLLQLRNSEPERIIEVSWGREIRHAYPVDVMIEAHDRTGLLRDIMMVLANAHVNVLAANTLTDKSETAARIKLTLEIDGLQQLSRVFSQIEKIPNIVECRRQSQPVSAAS</sequence>
<dbReference type="GO" id="GO:0008728">
    <property type="term" value="F:GTP diphosphokinase activity"/>
    <property type="evidence" value="ECO:0007669"/>
    <property type="project" value="TreeGrafter"/>
</dbReference>
<dbReference type="PANTHER" id="PTHR21262:SF31">
    <property type="entry name" value="GTP PYROPHOSPHOKINASE"/>
    <property type="match status" value="1"/>
</dbReference>
<dbReference type="InterPro" id="IPR004811">
    <property type="entry name" value="RelA/Spo_fam"/>
</dbReference>
<dbReference type="InterPro" id="IPR033655">
    <property type="entry name" value="TGS_RelA/SpoT"/>
</dbReference>
<keyword evidence="10" id="KW-0418">Kinase</keyword>
<dbReference type="GO" id="GO:0016301">
    <property type="term" value="F:kinase activity"/>
    <property type="evidence" value="ECO:0007669"/>
    <property type="project" value="UniProtKB-KW"/>
</dbReference>
<name>A0A4Z0W325_9GAMM</name>
<dbReference type="Gene3D" id="3.10.20.30">
    <property type="match status" value="1"/>
</dbReference>
<evidence type="ECO:0000313" key="10">
    <source>
        <dbReference type="EMBL" id="TGG91097.1"/>
    </source>
</evidence>
<dbReference type="GO" id="GO:0042594">
    <property type="term" value="P:response to starvation"/>
    <property type="evidence" value="ECO:0007669"/>
    <property type="project" value="TreeGrafter"/>
</dbReference>
<reference evidence="10 11" key="1">
    <citation type="submission" date="2019-04" db="EMBL/GenBank/DDBJ databases">
        <title>Natronospirillum operosus gen. nov., sp. nov., a haloalkaliphilic satellite isolated from decaying biomass of laboratory culture of cyanobacterium Geitlerinema sp. and proposal of Natronospirillaceae fam. nov. and Saccharospirillaceae fam. nov.</title>
        <authorList>
            <person name="Kevbrin V."/>
            <person name="Boltyanskaya Y."/>
            <person name="Koziaeva V."/>
            <person name="Grouzdev D.S."/>
            <person name="Park M."/>
            <person name="Cho J."/>
        </authorList>
    </citation>
    <scope>NUCLEOTIDE SEQUENCE [LARGE SCALE GENOMIC DNA]</scope>
    <source>
        <strain evidence="10 11">G-116</strain>
    </source>
</reference>
<evidence type="ECO:0000256" key="7">
    <source>
        <dbReference type="SAM" id="MobiDB-lite"/>
    </source>
</evidence>
<dbReference type="FunFam" id="3.10.20.30:FF:000002">
    <property type="entry name" value="GTP pyrophosphokinase (RelA/SpoT)"/>
    <property type="match status" value="1"/>
</dbReference>
<dbReference type="Gene3D" id="3.30.70.260">
    <property type="match status" value="1"/>
</dbReference>
<evidence type="ECO:0000256" key="4">
    <source>
        <dbReference type="ARBA" id="ARBA00032407"/>
    </source>
</evidence>
<evidence type="ECO:0000256" key="5">
    <source>
        <dbReference type="ARBA" id="ARBA00033308"/>
    </source>
</evidence>